<evidence type="ECO:0000256" key="10">
    <source>
        <dbReference type="ARBA" id="ARBA00022989"/>
    </source>
</evidence>
<dbReference type="SUPFAM" id="SSF56801">
    <property type="entry name" value="Acetyl-CoA synthetase-like"/>
    <property type="match status" value="1"/>
</dbReference>
<dbReference type="InterPro" id="IPR020845">
    <property type="entry name" value="AMP-binding_CS"/>
</dbReference>
<evidence type="ECO:0000256" key="8">
    <source>
        <dbReference type="ARBA" id="ARBA00022832"/>
    </source>
</evidence>
<protein>
    <recommendedName>
        <fullName evidence="20">Very long-chain fatty acid transport protein</fullName>
        <ecNumber evidence="14">6.2.1.3</ecNumber>
    </recommendedName>
    <alternativeName>
        <fullName evidence="16">Long-chain-fatty-acid--CoA ligase</fullName>
    </alternativeName>
    <alternativeName>
        <fullName evidence="21">Very-long-chain acyl-CoA synthetase</fullName>
    </alternativeName>
</protein>
<keyword evidence="5" id="KW-0436">Ligase</keyword>
<evidence type="ECO:0000256" key="11">
    <source>
        <dbReference type="ARBA" id="ARBA00023055"/>
    </source>
</evidence>
<evidence type="ECO:0000256" key="18">
    <source>
        <dbReference type="ARBA" id="ARBA00048666"/>
    </source>
</evidence>
<evidence type="ECO:0000256" key="3">
    <source>
        <dbReference type="ARBA" id="ARBA00022448"/>
    </source>
</evidence>
<comment type="catalytic activity">
    <reaction evidence="15">
        <text>a very long-chain fatty acid + ATP + CoA = a very long-chain fatty acyl-CoA + AMP + diphosphate</text>
        <dbReference type="Rhea" id="RHEA:54536"/>
        <dbReference type="ChEBI" id="CHEBI:30616"/>
        <dbReference type="ChEBI" id="CHEBI:33019"/>
        <dbReference type="ChEBI" id="CHEBI:57287"/>
        <dbReference type="ChEBI" id="CHEBI:58950"/>
        <dbReference type="ChEBI" id="CHEBI:138261"/>
        <dbReference type="ChEBI" id="CHEBI:456215"/>
    </reaction>
    <physiologicalReaction direction="left-to-right" evidence="15">
        <dbReference type="Rhea" id="RHEA:54537"/>
    </physiologicalReaction>
</comment>
<evidence type="ECO:0000259" key="23">
    <source>
        <dbReference type="Pfam" id="PF00501"/>
    </source>
</evidence>
<dbReference type="AlphaFoldDB" id="A0AAD8EFZ8"/>
<evidence type="ECO:0000256" key="21">
    <source>
        <dbReference type="ARBA" id="ARBA00078285"/>
    </source>
</evidence>
<sequence>MGAQGEKYVWFLAFLAVIAAKFTGILQYSGLLFVTLIAITVIRYRRRLYITICMLPRDCRMVYRFGKLTWKNFVFDRNNTTILTLFKERVKKEPHKPCFYFGDQIWTVRDVEDFSNRVAQVFLAAGYTKGDVVGLFMGNCPEYVCIWLGLAKLGVITALVNSNLRSYPLIHSLNVAKLKAIISSGELASAVQEVAESLDFPAEHYQYGGQQNENSAKDLKVLMDTASTDLPEIKSPTYKDKLLYIYTSGTTGLPKAAVLPHSRYLLITMAAEHLLALRADDIIYNPLPLYHTAGGVIGTGPALVVGNPVVLRTKFSASSYWTDCIKYNCSVGQYIGEMCRYILAVPPKPHDSTHRVRIMVGNGMRHTIWETFVNRFKVGQITELYASTEGNVNIINLDNKIGAVGCFPQFVPNSLLPIGLIKVDPNTNEPIRDKQGLCIRCGPNEPGMFVGLISSSNAIRDFHGYVDKTASSKKVLHNVFKKGDKAFLSGDILVTDEFGYLYFKDRTGDTFRWKGENVATAEVESVIINVIGLQDAAVYGVQVPEQEGKAGMAAIADPNNDLDFKALADGLDKTLPSYARPIFIRVLGKMDMTGTFKIKKNELQEDGFDPIKIKDRLYFRFGKEYIPLTSQLYQDILKGIVRV</sequence>
<keyword evidence="10 22" id="KW-1133">Transmembrane helix</keyword>
<name>A0AAD8EFZ8_DIPPU</name>
<dbReference type="InterPro" id="IPR045851">
    <property type="entry name" value="AMP-bd_C_sf"/>
</dbReference>
<evidence type="ECO:0000256" key="4">
    <source>
        <dbReference type="ARBA" id="ARBA00022475"/>
    </source>
</evidence>
<comment type="catalytic activity">
    <reaction evidence="18">
        <text>tetracosanoate + ATP + CoA = tetracosanoyl-CoA + AMP + diphosphate</text>
        <dbReference type="Rhea" id="RHEA:33639"/>
        <dbReference type="ChEBI" id="CHEBI:30616"/>
        <dbReference type="ChEBI" id="CHEBI:31014"/>
        <dbReference type="ChEBI" id="CHEBI:33019"/>
        <dbReference type="ChEBI" id="CHEBI:57287"/>
        <dbReference type="ChEBI" id="CHEBI:65052"/>
        <dbReference type="ChEBI" id="CHEBI:456215"/>
    </reaction>
    <physiologicalReaction direction="left-to-right" evidence="18">
        <dbReference type="Rhea" id="RHEA:33640"/>
    </physiologicalReaction>
</comment>
<dbReference type="GO" id="GO:0044539">
    <property type="term" value="P:long-chain fatty acid import into cell"/>
    <property type="evidence" value="ECO:0007669"/>
    <property type="project" value="TreeGrafter"/>
</dbReference>
<evidence type="ECO:0000256" key="6">
    <source>
        <dbReference type="ARBA" id="ARBA00022692"/>
    </source>
</evidence>
<evidence type="ECO:0000256" key="22">
    <source>
        <dbReference type="SAM" id="Phobius"/>
    </source>
</evidence>
<dbReference type="PANTHER" id="PTHR43107:SF15">
    <property type="entry name" value="FATTY ACID TRANSPORT PROTEIN 3, ISOFORM A"/>
    <property type="match status" value="1"/>
</dbReference>
<dbReference type="Pfam" id="PF00501">
    <property type="entry name" value="AMP-binding"/>
    <property type="match status" value="1"/>
</dbReference>
<accession>A0AAD8EFZ8</accession>
<keyword evidence="9" id="KW-0067">ATP-binding</keyword>
<keyword evidence="12 22" id="KW-0472">Membrane</keyword>
<dbReference type="InterPro" id="IPR025110">
    <property type="entry name" value="AMP-bd_C"/>
</dbReference>
<keyword evidence="6 22" id="KW-0812">Transmembrane</keyword>
<keyword evidence="4" id="KW-1003">Cell membrane</keyword>
<feature type="domain" description="AMP-dependent synthetase/ligase" evidence="23">
    <location>
        <begin position="86"/>
        <end position="409"/>
    </location>
</feature>
<evidence type="ECO:0000256" key="1">
    <source>
        <dbReference type="ARBA" id="ARBA00004651"/>
    </source>
</evidence>
<proteinExistence type="inferred from homology"/>
<dbReference type="GO" id="GO:0005886">
    <property type="term" value="C:plasma membrane"/>
    <property type="evidence" value="ECO:0007669"/>
    <property type="project" value="UniProtKB-SubCell"/>
</dbReference>
<keyword evidence="11" id="KW-0445">Lipid transport</keyword>
<dbReference type="GO" id="GO:0004467">
    <property type="term" value="F:long-chain fatty acid-CoA ligase activity"/>
    <property type="evidence" value="ECO:0007669"/>
    <property type="project" value="UniProtKB-EC"/>
</dbReference>
<dbReference type="GO" id="GO:0005778">
    <property type="term" value="C:peroxisomal membrane"/>
    <property type="evidence" value="ECO:0007669"/>
    <property type="project" value="UniProtKB-SubCell"/>
</dbReference>
<dbReference type="Pfam" id="PF13193">
    <property type="entry name" value="AMP-binding_C"/>
    <property type="match status" value="1"/>
</dbReference>
<keyword evidence="26" id="KW-1185">Reference proteome</keyword>
<evidence type="ECO:0000313" key="26">
    <source>
        <dbReference type="Proteomes" id="UP001233999"/>
    </source>
</evidence>
<reference evidence="25" key="2">
    <citation type="submission" date="2023-05" db="EMBL/GenBank/DDBJ databases">
        <authorList>
            <person name="Fouks B."/>
        </authorList>
    </citation>
    <scope>NUCLEOTIDE SEQUENCE</scope>
    <source>
        <strain evidence="25">Stay&amp;Tobe</strain>
        <tissue evidence="25">Testes</tissue>
    </source>
</reference>
<dbReference type="EMBL" id="JASPKZ010005681">
    <property type="protein sequence ID" value="KAJ9588449.1"/>
    <property type="molecule type" value="Genomic_DNA"/>
</dbReference>
<evidence type="ECO:0000256" key="14">
    <source>
        <dbReference type="ARBA" id="ARBA00026121"/>
    </source>
</evidence>
<comment type="subcellular location">
    <subcellularLocation>
        <location evidence="1">Cell membrane</location>
        <topology evidence="1">Multi-pass membrane protein</topology>
    </subcellularLocation>
    <subcellularLocation>
        <location evidence="17">Peroxisome membrane</location>
    </subcellularLocation>
</comment>
<feature type="domain" description="AMP-binding enzyme C-terminal" evidence="24">
    <location>
        <begin position="522"/>
        <end position="597"/>
    </location>
</feature>
<evidence type="ECO:0000256" key="7">
    <source>
        <dbReference type="ARBA" id="ARBA00022741"/>
    </source>
</evidence>
<keyword evidence="3" id="KW-0813">Transport</keyword>
<comment type="similarity">
    <text evidence="2">Belongs to the ATP-dependent AMP-binding enzyme family.</text>
</comment>
<evidence type="ECO:0000256" key="20">
    <source>
        <dbReference type="ARBA" id="ARBA00068795"/>
    </source>
</evidence>
<evidence type="ECO:0000256" key="16">
    <source>
        <dbReference type="ARBA" id="ARBA00041297"/>
    </source>
</evidence>
<reference evidence="25" key="1">
    <citation type="journal article" date="2023" name="IScience">
        <title>Live-bearing cockroach genome reveals convergent evolutionary mechanisms linked to viviparity in insects and beyond.</title>
        <authorList>
            <person name="Fouks B."/>
            <person name="Harrison M.C."/>
            <person name="Mikhailova A.A."/>
            <person name="Marchal E."/>
            <person name="English S."/>
            <person name="Carruthers M."/>
            <person name="Jennings E.C."/>
            <person name="Chiamaka E.L."/>
            <person name="Frigard R.A."/>
            <person name="Pippel M."/>
            <person name="Attardo G.M."/>
            <person name="Benoit J.B."/>
            <person name="Bornberg-Bauer E."/>
            <person name="Tobe S.S."/>
        </authorList>
    </citation>
    <scope>NUCLEOTIDE SEQUENCE</scope>
    <source>
        <strain evidence="25">Stay&amp;Tobe</strain>
    </source>
</reference>
<comment type="function">
    <text evidence="19">Acyl-CoA synthetase required for both the import of long chain fatty acids (LCFAs) (C14-C18) and the activation very long chain fatty acids (VLCFAs) (C20-C26) by esterification of the fatty acids into metabolically active CoA-thioesters for subsequent degradation or incorporation into phospholipids. The transport and fatty acyl-CoA synthetase activities are genetically separable and are thus independent activities. Esterifies VLCFAs in the peroxisome matrix. The VLCFAs are actively transported into peroxisomes by a PXA1-PXA2 heterodimeric transporter in the peroxisomal membrane.</text>
</comment>
<evidence type="ECO:0000256" key="17">
    <source>
        <dbReference type="ARBA" id="ARBA00046271"/>
    </source>
</evidence>
<dbReference type="FunFam" id="3.30.300.30:FF:000002">
    <property type="entry name" value="Long-chain fatty acid transport protein 1"/>
    <property type="match status" value="1"/>
</dbReference>
<organism evidence="25 26">
    <name type="scientific">Diploptera punctata</name>
    <name type="common">Pacific beetle cockroach</name>
    <dbReference type="NCBI Taxonomy" id="6984"/>
    <lineage>
        <taxon>Eukaryota</taxon>
        <taxon>Metazoa</taxon>
        <taxon>Ecdysozoa</taxon>
        <taxon>Arthropoda</taxon>
        <taxon>Hexapoda</taxon>
        <taxon>Insecta</taxon>
        <taxon>Pterygota</taxon>
        <taxon>Neoptera</taxon>
        <taxon>Polyneoptera</taxon>
        <taxon>Dictyoptera</taxon>
        <taxon>Blattodea</taxon>
        <taxon>Blaberoidea</taxon>
        <taxon>Blaberidae</taxon>
        <taxon>Diplopterinae</taxon>
        <taxon>Diploptera</taxon>
    </lineage>
</organism>
<evidence type="ECO:0000256" key="13">
    <source>
        <dbReference type="ARBA" id="ARBA00023140"/>
    </source>
</evidence>
<dbReference type="GO" id="GO:0005524">
    <property type="term" value="F:ATP binding"/>
    <property type="evidence" value="ECO:0007669"/>
    <property type="project" value="UniProtKB-KW"/>
</dbReference>
<evidence type="ECO:0000256" key="12">
    <source>
        <dbReference type="ARBA" id="ARBA00023136"/>
    </source>
</evidence>
<evidence type="ECO:0000256" key="2">
    <source>
        <dbReference type="ARBA" id="ARBA00006432"/>
    </source>
</evidence>
<keyword evidence="13" id="KW-0576">Peroxisome</keyword>
<dbReference type="EC" id="6.2.1.3" evidence="14"/>
<gene>
    <name evidence="25" type="ORF">L9F63_018182</name>
</gene>
<evidence type="ECO:0000313" key="25">
    <source>
        <dbReference type="EMBL" id="KAJ9588449.1"/>
    </source>
</evidence>
<dbReference type="NCBIfam" id="NF006134">
    <property type="entry name" value="PRK08279.1"/>
    <property type="match status" value="1"/>
</dbReference>
<evidence type="ECO:0000256" key="5">
    <source>
        <dbReference type="ARBA" id="ARBA00022598"/>
    </source>
</evidence>
<dbReference type="InterPro" id="IPR042099">
    <property type="entry name" value="ANL_N_sf"/>
</dbReference>
<dbReference type="InterPro" id="IPR000873">
    <property type="entry name" value="AMP-dep_synth/lig_dom"/>
</dbReference>
<comment type="caution">
    <text evidence="25">The sequence shown here is derived from an EMBL/GenBank/DDBJ whole genome shotgun (WGS) entry which is preliminary data.</text>
</comment>
<evidence type="ECO:0000259" key="24">
    <source>
        <dbReference type="Pfam" id="PF13193"/>
    </source>
</evidence>
<keyword evidence="8" id="KW-0443">Lipid metabolism</keyword>
<dbReference type="Proteomes" id="UP001233999">
    <property type="component" value="Unassembled WGS sequence"/>
</dbReference>
<keyword evidence="8" id="KW-0276">Fatty acid metabolism</keyword>
<dbReference type="PANTHER" id="PTHR43107">
    <property type="entry name" value="LONG-CHAIN FATTY ACID TRANSPORT PROTEIN"/>
    <property type="match status" value="1"/>
</dbReference>
<keyword evidence="7" id="KW-0547">Nucleotide-binding</keyword>
<dbReference type="PROSITE" id="PS00455">
    <property type="entry name" value="AMP_BINDING"/>
    <property type="match status" value="1"/>
</dbReference>
<dbReference type="FunFam" id="3.40.50.12780:FF:000019">
    <property type="entry name" value="Long-chain fatty acid transporter"/>
    <property type="match status" value="1"/>
</dbReference>
<dbReference type="Gene3D" id="3.30.300.30">
    <property type="match status" value="1"/>
</dbReference>
<evidence type="ECO:0000256" key="9">
    <source>
        <dbReference type="ARBA" id="ARBA00022840"/>
    </source>
</evidence>
<evidence type="ECO:0000256" key="19">
    <source>
        <dbReference type="ARBA" id="ARBA00060276"/>
    </source>
</evidence>
<dbReference type="Gene3D" id="3.40.50.12780">
    <property type="entry name" value="N-terminal domain of ligase-like"/>
    <property type="match status" value="1"/>
</dbReference>
<feature type="transmembrane region" description="Helical" evidence="22">
    <location>
        <begin position="12"/>
        <end position="42"/>
    </location>
</feature>
<dbReference type="GO" id="GO:0005789">
    <property type="term" value="C:endoplasmic reticulum membrane"/>
    <property type="evidence" value="ECO:0007669"/>
    <property type="project" value="TreeGrafter"/>
</dbReference>
<dbReference type="GO" id="GO:0005324">
    <property type="term" value="F:long-chain fatty acid transmembrane transporter activity"/>
    <property type="evidence" value="ECO:0007669"/>
    <property type="project" value="TreeGrafter"/>
</dbReference>
<evidence type="ECO:0000256" key="15">
    <source>
        <dbReference type="ARBA" id="ARBA00036527"/>
    </source>
</evidence>